<keyword evidence="3" id="KW-1185">Reference proteome</keyword>
<protein>
    <submittedName>
        <fullName evidence="2">Uncharacterized protein</fullName>
    </submittedName>
</protein>
<keyword evidence="1" id="KW-0812">Transmembrane</keyword>
<feature type="transmembrane region" description="Helical" evidence="1">
    <location>
        <begin position="6"/>
        <end position="30"/>
    </location>
</feature>
<dbReference type="AlphaFoldDB" id="A0A1H3WYU7"/>
<sequence length="134" mass="13908">MSRGQLSLSLVEAAVGVVLVLGVTAGFALGTAAPTSATPRLDALAHDTTTVLGSDPVDDGQRARLVALARSESSFTRVQVSARERIRALLPVDVLFRVQTPVGSFGAPRPPTATVGSATASTRYGSVTVWVWYG</sequence>
<proteinExistence type="predicted"/>
<evidence type="ECO:0000256" key="1">
    <source>
        <dbReference type="SAM" id="Phobius"/>
    </source>
</evidence>
<reference evidence="2 3" key="1">
    <citation type="submission" date="2016-10" db="EMBL/GenBank/DDBJ databases">
        <authorList>
            <person name="de Groot N.N."/>
        </authorList>
    </citation>
    <scope>NUCLEOTIDE SEQUENCE [LARGE SCALE GENOMIC DNA]</scope>
    <source>
        <strain evidence="2 3">CGMCC 1.8712</strain>
    </source>
</reference>
<accession>A0A1H3WYU7</accession>
<dbReference type="Proteomes" id="UP000236755">
    <property type="component" value="Unassembled WGS sequence"/>
</dbReference>
<dbReference type="EMBL" id="FNQT01000001">
    <property type="protein sequence ID" value="SDZ92306.1"/>
    <property type="molecule type" value="Genomic_DNA"/>
</dbReference>
<keyword evidence="1" id="KW-0472">Membrane</keyword>
<dbReference type="OrthoDB" id="247846at2157"/>
<evidence type="ECO:0000313" key="3">
    <source>
        <dbReference type="Proteomes" id="UP000236755"/>
    </source>
</evidence>
<dbReference type="RefSeq" id="WP_092632952.1">
    <property type="nucleotide sequence ID" value="NZ_FNQT01000001.1"/>
</dbReference>
<keyword evidence="1" id="KW-1133">Transmembrane helix</keyword>
<evidence type="ECO:0000313" key="2">
    <source>
        <dbReference type="EMBL" id="SDZ92306.1"/>
    </source>
</evidence>
<dbReference type="Pfam" id="PF23923">
    <property type="entry name" value="DUF7262"/>
    <property type="match status" value="1"/>
</dbReference>
<organism evidence="2 3">
    <name type="scientific">Haloplanus vescus</name>
    <dbReference type="NCBI Taxonomy" id="555874"/>
    <lineage>
        <taxon>Archaea</taxon>
        <taxon>Methanobacteriati</taxon>
        <taxon>Methanobacteriota</taxon>
        <taxon>Stenosarchaea group</taxon>
        <taxon>Halobacteria</taxon>
        <taxon>Halobacteriales</taxon>
        <taxon>Haloferacaceae</taxon>
        <taxon>Haloplanus</taxon>
    </lineage>
</organism>
<name>A0A1H3WYU7_9EURY</name>
<dbReference type="InterPro" id="IPR055686">
    <property type="entry name" value="DUF7262"/>
</dbReference>
<gene>
    <name evidence="2" type="ORF">SAMN04488065_1241</name>
</gene>
<dbReference type="STRING" id="555874.SAMN04488065_1241"/>